<gene>
    <name evidence="2" type="ORF">K8U61_00065</name>
</gene>
<name>A0ABS7U702_9ACTN</name>
<dbReference type="EMBL" id="JAIQZJ010000001">
    <property type="protein sequence ID" value="MBZ5736536.1"/>
    <property type="molecule type" value="Genomic_DNA"/>
</dbReference>
<dbReference type="RefSeq" id="WP_224120916.1">
    <property type="nucleotide sequence ID" value="NZ_JAIQZJ010000001.1"/>
</dbReference>
<evidence type="ECO:0000313" key="3">
    <source>
        <dbReference type="Proteomes" id="UP000780875"/>
    </source>
</evidence>
<evidence type="ECO:0008006" key="4">
    <source>
        <dbReference type="Google" id="ProtNLM"/>
    </source>
</evidence>
<sequence>MPLVLTAALLSGCTGDSDEPDSGPTPAPSAGASDAPEVVTTVKVGTVTGRLPAAKRKNAADQVGDVVDRWYDAAYLGGDRSTGAWPGFTKGAAAEARHDQDLTSETGSQDGPVTPGLKAVRVDLLAVRQKPAGATAHVFLRYPVGDHAVKITGRLFLSPSKQGWQVFGYDLARGNV</sequence>
<evidence type="ECO:0000313" key="2">
    <source>
        <dbReference type="EMBL" id="MBZ5736536.1"/>
    </source>
</evidence>
<evidence type="ECO:0000256" key="1">
    <source>
        <dbReference type="SAM" id="MobiDB-lite"/>
    </source>
</evidence>
<dbReference type="Proteomes" id="UP000780875">
    <property type="component" value="Unassembled WGS sequence"/>
</dbReference>
<proteinExistence type="predicted"/>
<accession>A0ABS7U702</accession>
<protein>
    <recommendedName>
        <fullName evidence="4">Lipoprotein</fullName>
    </recommendedName>
</protein>
<comment type="caution">
    <text evidence="2">The sequence shown here is derived from an EMBL/GenBank/DDBJ whole genome shotgun (WGS) entry which is preliminary data.</text>
</comment>
<feature type="region of interest" description="Disordered" evidence="1">
    <location>
        <begin position="13"/>
        <end position="36"/>
    </location>
</feature>
<keyword evidence="3" id="KW-1185">Reference proteome</keyword>
<organism evidence="2 3">
    <name type="scientific">Nocardioides mangrovi</name>
    <dbReference type="NCBI Taxonomy" id="2874580"/>
    <lineage>
        <taxon>Bacteria</taxon>
        <taxon>Bacillati</taxon>
        <taxon>Actinomycetota</taxon>
        <taxon>Actinomycetes</taxon>
        <taxon>Propionibacteriales</taxon>
        <taxon>Nocardioidaceae</taxon>
        <taxon>Nocardioides</taxon>
    </lineage>
</organism>
<reference evidence="2 3" key="1">
    <citation type="submission" date="2021-09" db="EMBL/GenBank/DDBJ databases">
        <title>Whole genome sequence of Nocardioides sp. GBK3QG-3.</title>
        <authorList>
            <person name="Tuo L."/>
        </authorList>
    </citation>
    <scope>NUCLEOTIDE SEQUENCE [LARGE SCALE GENOMIC DNA]</scope>
    <source>
        <strain evidence="2 3">GBK3QG-3</strain>
    </source>
</reference>